<dbReference type="Proteomes" id="UP000564644">
    <property type="component" value="Unassembled WGS sequence"/>
</dbReference>
<dbReference type="PROSITE" id="PS51257">
    <property type="entry name" value="PROKAR_LIPOPROTEIN"/>
    <property type="match status" value="1"/>
</dbReference>
<comment type="caution">
    <text evidence="2">The sequence shown here is derived from an EMBL/GenBank/DDBJ whole genome shotgun (WGS) entry which is preliminary data.</text>
</comment>
<feature type="chain" id="PRO_5031456869" evidence="1">
    <location>
        <begin position="22"/>
        <end position="127"/>
    </location>
</feature>
<dbReference type="AlphaFoldDB" id="A0A7X0W047"/>
<keyword evidence="3" id="KW-1185">Reference proteome</keyword>
<feature type="signal peptide" evidence="1">
    <location>
        <begin position="1"/>
        <end position="21"/>
    </location>
</feature>
<keyword evidence="1" id="KW-0732">Signal</keyword>
<proteinExistence type="predicted"/>
<evidence type="ECO:0000313" key="3">
    <source>
        <dbReference type="Proteomes" id="UP000564644"/>
    </source>
</evidence>
<name>A0A7X0W047_9BACL</name>
<dbReference type="RefSeq" id="WP_185132338.1">
    <property type="nucleotide sequence ID" value="NZ_JACJVO010000035.1"/>
</dbReference>
<accession>A0A7X0W047</accession>
<dbReference type="EMBL" id="JACJVO010000035">
    <property type="protein sequence ID" value="MBB6734678.1"/>
    <property type="molecule type" value="Genomic_DNA"/>
</dbReference>
<evidence type="ECO:0000313" key="2">
    <source>
        <dbReference type="EMBL" id="MBB6734678.1"/>
    </source>
</evidence>
<protein>
    <submittedName>
        <fullName evidence="2">Uncharacterized protein</fullName>
    </submittedName>
</protein>
<gene>
    <name evidence="2" type="ORF">H7C18_27495</name>
</gene>
<organism evidence="2 3">
    <name type="scientific">Cohnella zeiphila</name>
    <dbReference type="NCBI Taxonomy" id="2761120"/>
    <lineage>
        <taxon>Bacteria</taxon>
        <taxon>Bacillati</taxon>
        <taxon>Bacillota</taxon>
        <taxon>Bacilli</taxon>
        <taxon>Bacillales</taxon>
        <taxon>Paenibacillaceae</taxon>
        <taxon>Cohnella</taxon>
    </lineage>
</organism>
<evidence type="ECO:0000256" key="1">
    <source>
        <dbReference type="SAM" id="SignalP"/>
    </source>
</evidence>
<sequence>MSRKILFVLSFISIFLTVSCSQDTSIDISDAVGKSEDYFRKLDGIATTASSFDGNKDVKFRLMVEGDLTETEATVLFKRILDVIAKYSNRSDVWNYYNGYFDIKNYDHGVIYEGTKLIGKDLKVKSK</sequence>
<reference evidence="2 3" key="1">
    <citation type="submission" date="2020-08" db="EMBL/GenBank/DDBJ databases">
        <title>Cohnella phylogeny.</title>
        <authorList>
            <person name="Dunlap C."/>
        </authorList>
    </citation>
    <scope>NUCLEOTIDE SEQUENCE [LARGE SCALE GENOMIC DNA]</scope>
    <source>
        <strain evidence="2 3">CBP 2801</strain>
    </source>
</reference>